<gene>
    <name evidence="1" type="ordered locus">syc0506_c</name>
</gene>
<evidence type="ECO:0000313" key="1">
    <source>
        <dbReference type="EMBL" id="BAD78696.1"/>
    </source>
</evidence>
<proteinExistence type="predicted"/>
<dbReference type="GeneID" id="72429894"/>
<protein>
    <submittedName>
        <fullName evidence="1">Uncharacterized protein</fullName>
    </submittedName>
</protein>
<dbReference type="eggNOG" id="ENOG5032S9F">
    <property type="taxonomic scope" value="Bacteria"/>
</dbReference>
<organism evidence="1 2">
    <name type="scientific">Synechococcus sp. (strain ATCC 27144 / PCC 6301 / SAUG 1402/1)</name>
    <name type="common">Anacystis nidulans</name>
    <dbReference type="NCBI Taxonomy" id="269084"/>
    <lineage>
        <taxon>Bacteria</taxon>
        <taxon>Bacillati</taxon>
        <taxon>Cyanobacteriota</taxon>
        <taxon>Cyanophyceae</taxon>
        <taxon>Synechococcales</taxon>
        <taxon>Synechococcaceae</taxon>
        <taxon>Synechococcus</taxon>
    </lineage>
</organism>
<sequence length="111" mass="12706">MGFVFELLGVSPVLDVFQHQTFRQHPQGLAYLSAPEARLDPFLESARQVSPDRGWNVDQAVDSVVRYWLRNAEAVNHWQQRLLESGRECLLVARLGDEQAYRNDLNALLAE</sequence>
<name>A0A0H3K093_SYNP6</name>
<dbReference type="Proteomes" id="UP000001175">
    <property type="component" value="Chromosome"/>
</dbReference>
<accession>A0A0H3K093</accession>
<dbReference type="EMBL" id="AP008231">
    <property type="protein sequence ID" value="BAD78696.1"/>
    <property type="molecule type" value="Genomic_DNA"/>
</dbReference>
<dbReference type="RefSeq" id="WP_011242818.1">
    <property type="nucleotide sequence ID" value="NC_006576.1"/>
</dbReference>
<dbReference type="AlphaFoldDB" id="A0A0H3K093"/>
<dbReference type="KEGG" id="syc:syc0506_c"/>
<evidence type="ECO:0000313" key="2">
    <source>
        <dbReference type="Proteomes" id="UP000001175"/>
    </source>
</evidence>
<reference evidence="1 2" key="1">
    <citation type="journal article" date="2007" name="Photosyn. Res.">
        <title>Complete nucleotide sequence of the freshwater unicellular cyanobacterium Synechococcus elongatus PCC 6301 chromosome: gene content and organization.</title>
        <authorList>
            <person name="Sugita C."/>
            <person name="Ogata K."/>
            <person name="Shikata M."/>
            <person name="Jikuya H."/>
            <person name="Takano J."/>
            <person name="Furumichi M."/>
            <person name="Kanehisa M."/>
            <person name="Omata T."/>
            <person name="Sugiura M."/>
            <person name="Sugita M."/>
        </authorList>
    </citation>
    <scope>NUCLEOTIDE SEQUENCE [LARGE SCALE GENOMIC DNA]</scope>
    <source>
        <strain evidence="2">ATCC 27144 / PCC 6301 / SAUG 1402/1</strain>
    </source>
</reference>